<dbReference type="EMBL" id="CP026100">
    <property type="protein sequence ID" value="AYV46631.1"/>
    <property type="molecule type" value="Genomic_DNA"/>
</dbReference>
<keyword evidence="4" id="KW-1185">Reference proteome</keyword>
<accession>A0A2N5CN52</accession>
<organism evidence="2 3">
    <name type="scientific">Caulobacter flavus</name>
    <dbReference type="NCBI Taxonomy" id="1679497"/>
    <lineage>
        <taxon>Bacteria</taxon>
        <taxon>Pseudomonadati</taxon>
        <taxon>Pseudomonadota</taxon>
        <taxon>Alphaproteobacteria</taxon>
        <taxon>Caulobacterales</taxon>
        <taxon>Caulobacteraceae</taxon>
        <taxon>Caulobacter</taxon>
    </lineage>
</organism>
<dbReference type="Pfam" id="PF06676">
    <property type="entry name" value="DUF1178"/>
    <property type="match status" value="1"/>
</dbReference>
<dbReference type="EMBL" id="PJRQ01000044">
    <property type="protein sequence ID" value="PLR07867.1"/>
    <property type="molecule type" value="Genomic_DNA"/>
</dbReference>
<evidence type="ECO:0000313" key="2">
    <source>
        <dbReference type="EMBL" id="PLR07867.1"/>
    </source>
</evidence>
<dbReference type="InterPro" id="IPR009562">
    <property type="entry name" value="DUF1178"/>
</dbReference>
<evidence type="ECO:0000313" key="3">
    <source>
        <dbReference type="Proteomes" id="UP000234483"/>
    </source>
</evidence>
<reference evidence="2 3" key="1">
    <citation type="submission" date="2017-12" db="EMBL/GenBank/DDBJ databases">
        <title>The genome sequence of Caulobacter flavus CGMCC1 15093.</title>
        <authorList>
            <person name="Gao J."/>
            <person name="Mao X."/>
            <person name="Sun J."/>
        </authorList>
    </citation>
    <scope>NUCLEOTIDE SEQUENCE [LARGE SCALE GENOMIC DNA]</scope>
    <source>
        <strain evidence="2 3">CGMCC1 15093</strain>
    </source>
</reference>
<reference evidence="1 4" key="2">
    <citation type="submission" date="2018-01" db="EMBL/GenBank/DDBJ databases">
        <title>Complete genome sequence of Caulobacter flavus RHGG3.</title>
        <authorList>
            <person name="Yang E."/>
        </authorList>
    </citation>
    <scope>NUCLEOTIDE SEQUENCE [LARGE SCALE GENOMIC DNA]</scope>
    <source>
        <strain evidence="1 4">RHGG3</strain>
    </source>
</reference>
<evidence type="ECO:0000313" key="4">
    <source>
        <dbReference type="Proteomes" id="UP000281192"/>
    </source>
</evidence>
<dbReference type="KEGG" id="cfh:C1707_10345"/>
<sequence>MIKYALACDHAHEFEGWFGSSGDYDDQAARGLVECPVCGSTGVRKQIMAPAVAGTKAQRSAPEPDARMREMMMAAMSEVRREVEDNFDYVGDRFAKEARDIHEGRSEERGIYGEASPKEVKSLLEDGVRIAALPPAPPKKTDVN</sequence>
<protein>
    <submittedName>
        <fullName evidence="2">DUF1178 domain-containing protein</fullName>
    </submittedName>
</protein>
<dbReference type="RefSeq" id="WP_101715034.1">
    <property type="nucleotide sequence ID" value="NZ_CP026100.1"/>
</dbReference>
<gene>
    <name evidence="1" type="ORF">C1707_10345</name>
    <name evidence="2" type="ORF">CFHF_21820</name>
</gene>
<name>A0A2N5CN52_9CAUL</name>
<dbReference type="Proteomes" id="UP000281192">
    <property type="component" value="Chromosome"/>
</dbReference>
<dbReference type="OrthoDB" id="9799894at2"/>
<dbReference type="Proteomes" id="UP000234483">
    <property type="component" value="Unassembled WGS sequence"/>
</dbReference>
<dbReference type="AlphaFoldDB" id="A0A2N5CN52"/>
<proteinExistence type="predicted"/>
<dbReference type="PIRSF" id="PIRSF032131">
    <property type="entry name" value="UCP032131"/>
    <property type="match status" value="1"/>
</dbReference>
<evidence type="ECO:0000313" key="1">
    <source>
        <dbReference type="EMBL" id="AYV46631.1"/>
    </source>
</evidence>